<protein>
    <submittedName>
        <fullName evidence="1">Uncharacterized protein</fullName>
    </submittedName>
</protein>
<dbReference type="EMBL" id="CAAALY010252023">
    <property type="protein sequence ID" value="VEL36349.1"/>
    <property type="molecule type" value="Genomic_DNA"/>
</dbReference>
<sequence length="77" mass="8653">MPTQTSLLRTRLVVDRHRIRPAIACYLPLPILQLTNPSVTDIFRQEQPQNSFGPPNFSQSGHLHSVVVLSLLSPHQS</sequence>
<evidence type="ECO:0000313" key="1">
    <source>
        <dbReference type="EMBL" id="VEL36349.1"/>
    </source>
</evidence>
<gene>
    <name evidence="1" type="ORF">PXEA_LOCUS29789</name>
</gene>
<proteinExistence type="predicted"/>
<evidence type="ECO:0000313" key="2">
    <source>
        <dbReference type="Proteomes" id="UP000784294"/>
    </source>
</evidence>
<dbReference type="AlphaFoldDB" id="A0A448XGR6"/>
<reference evidence="1" key="1">
    <citation type="submission" date="2018-11" db="EMBL/GenBank/DDBJ databases">
        <authorList>
            <consortium name="Pathogen Informatics"/>
        </authorList>
    </citation>
    <scope>NUCLEOTIDE SEQUENCE</scope>
</reference>
<comment type="caution">
    <text evidence="1">The sequence shown here is derived from an EMBL/GenBank/DDBJ whole genome shotgun (WGS) entry which is preliminary data.</text>
</comment>
<dbReference type="Proteomes" id="UP000784294">
    <property type="component" value="Unassembled WGS sequence"/>
</dbReference>
<organism evidence="1 2">
    <name type="scientific">Protopolystoma xenopodis</name>
    <dbReference type="NCBI Taxonomy" id="117903"/>
    <lineage>
        <taxon>Eukaryota</taxon>
        <taxon>Metazoa</taxon>
        <taxon>Spiralia</taxon>
        <taxon>Lophotrochozoa</taxon>
        <taxon>Platyhelminthes</taxon>
        <taxon>Monogenea</taxon>
        <taxon>Polyopisthocotylea</taxon>
        <taxon>Polystomatidea</taxon>
        <taxon>Polystomatidae</taxon>
        <taxon>Protopolystoma</taxon>
    </lineage>
</organism>
<accession>A0A448XGR6</accession>
<keyword evidence="2" id="KW-1185">Reference proteome</keyword>
<name>A0A448XGR6_9PLAT</name>